<proteinExistence type="predicted"/>
<evidence type="ECO:0000256" key="1">
    <source>
        <dbReference type="SAM" id="Phobius"/>
    </source>
</evidence>
<keyword evidence="1" id="KW-0472">Membrane</keyword>
<evidence type="ECO:0000313" key="3">
    <source>
        <dbReference type="Proteomes" id="UP000050865"/>
    </source>
</evidence>
<keyword evidence="1" id="KW-0812">Transmembrane</keyword>
<organism evidence="2 3">
    <name type="scientific">Lacticaseibacillus camelliae DSM 22697 = JCM 13995</name>
    <dbReference type="NCBI Taxonomy" id="1423730"/>
    <lineage>
        <taxon>Bacteria</taxon>
        <taxon>Bacillati</taxon>
        <taxon>Bacillota</taxon>
        <taxon>Bacilli</taxon>
        <taxon>Lactobacillales</taxon>
        <taxon>Lactobacillaceae</taxon>
        <taxon>Lacticaseibacillus</taxon>
    </lineage>
</organism>
<dbReference type="STRING" id="1423730.FC75_GL002212"/>
<comment type="caution">
    <text evidence="2">The sequence shown here is derived from an EMBL/GenBank/DDBJ whole genome shotgun (WGS) entry which is preliminary data.</text>
</comment>
<dbReference type="Proteomes" id="UP000050865">
    <property type="component" value="Unassembled WGS sequence"/>
</dbReference>
<protein>
    <submittedName>
        <fullName evidence="2">Uncharacterized protein</fullName>
    </submittedName>
</protein>
<keyword evidence="3" id="KW-1185">Reference proteome</keyword>
<dbReference type="PATRIC" id="fig|1423730.4.peg.2300"/>
<name>A0A0R2FBR1_9LACO</name>
<accession>A0A0R2FBR1</accession>
<sequence>MMRRRLWLSLGLVVVLVLGAALEWWLLRPLEPNPFLVGLVGLLMGGALALLVSLWWPRRH</sequence>
<evidence type="ECO:0000313" key="2">
    <source>
        <dbReference type="EMBL" id="KRN25856.1"/>
    </source>
</evidence>
<feature type="transmembrane region" description="Helical" evidence="1">
    <location>
        <begin position="35"/>
        <end position="56"/>
    </location>
</feature>
<reference evidence="2 3" key="1">
    <citation type="journal article" date="2015" name="Genome Announc.">
        <title>Expanding the biotechnology potential of lactobacilli through comparative genomics of 213 strains and associated genera.</title>
        <authorList>
            <person name="Sun Z."/>
            <person name="Harris H.M."/>
            <person name="McCann A."/>
            <person name="Guo C."/>
            <person name="Argimon S."/>
            <person name="Zhang W."/>
            <person name="Yang X."/>
            <person name="Jeffery I.B."/>
            <person name="Cooney J.C."/>
            <person name="Kagawa T.F."/>
            <person name="Liu W."/>
            <person name="Song Y."/>
            <person name="Salvetti E."/>
            <person name="Wrobel A."/>
            <person name="Rasinkangas P."/>
            <person name="Parkhill J."/>
            <person name="Rea M.C."/>
            <person name="O'Sullivan O."/>
            <person name="Ritari J."/>
            <person name="Douillard F.P."/>
            <person name="Paul Ross R."/>
            <person name="Yang R."/>
            <person name="Briner A.E."/>
            <person name="Felis G.E."/>
            <person name="de Vos W.M."/>
            <person name="Barrangou R."/>
            <person name="Klaenhammer T.R."/>
            <person name="Caufield P.W."/>
            <person name="Cui Y."/>
            <person name="Zhang H."/>
            <person name="O'Toole P.W."/>
        </authorList>
    </citation>
    <scope>NUCLEOTIDE SEQUENCE [LARGE SCALE GENOMIC DNA]</scope>
    <source>
        <strain evidence="2 3">DSM 22697</strain>
    </source>
</reference>
<gene>
    <name evidence="2" type="ORF">FC75_GL002212</name>
</gene>
<keyword evidence="1" id="KW-1133">Transmembrane helix</keyword>
<dbReference type="EMBL" id="AYZJ01000003">
    <property type="protein sequence ID" value="KRN25856.1"/>
    <property type="molecule type" value="Genomic_DNA"/>
</dbReference>
<dbReference type="AlphaFoldDB" id="A0A0R2FBR1"/>